<dbReference type="Gene3D" id="3.10.180.10">
    <property type="entry name" value="2,3-Dihydroxybiphenyl 1,2-Dioxygenase, domain 1"/>
    <property type="match status" value="1"/>
</dbReference>
<dbReference type="OrthoDB" id="16820at2759"/>
<evidence type="ECO:0000313" key="3">
    <source>
        <dbReference type="RefSeq" id="XP_026191907.1"/>
    </source>
</evidence>
<gene>
    <name evidence="3" type="primary">LOC113147026</name>
</gene>
<keyword evidence="2" id="KW-1185">Reference proteome</keyword>
<dbReference type="RefSeq" id="XP_026191907.1">
    <property type="nucleotide sequence ID" value="XM_026336122.1"/>
</dbReference>
<sequence>MVCLVLLDSSVAAFSLPDHGVRPTLQSCDNNFALRVPAVTAGAQPPLHLSPPRFQPAAIKAAPTNAGVAPASPSALAGGGSEAIEPREPLGSSCLLHVRLLSLNLQKMVRFYTQLMSMQVLAEWEPQDVTLGEIPEHHPEDAPLLWGPLSGKVALPAGSLLPVDKVVLLGYRDEEGENGGLISRGEQRGLKLELIYSSSWAQQQKEAEAEAAAALRKEEAALLSTVAAFKKNIAGGQEAGSSSGSSLLPSLPRMRAFERRRGRYDRGHHGFFGLSFLLPSLQRLQPQQVQQAGGRLLHCPAKRKQVPSMIPDQDARQELWGQSCFLLDPDGNGVEVQQLTTSSSCSSLGLSEKSRKQEAAVNTWQSYMAEQEADITRQKKKQELLQQLDNIKNQLLHHTQQKQQRQGEPKLVERLKQQQQELQEQLTVFEQQQRVIDELEEQQRQRQQQEEARAAGTALQHKGPLSPRLQKVRLFTSSHVAADRFFGTALQMKLLRYKSHLLERLHPWTRFAATSRTYGCEAQTIQAKADADEGAAAAAATAAAAVAAAGEEGLFGGGSSVPTEWEGSAANDPPAAAAEVFRTEAAERTVPQLQVAYAFDEDVVSVHPGFIHVALGVKDVPAAAKHIAATDLNVSAEAATATESAALEREKCQPCTASPSGPAHFGGMEIVGDAEDISKPTKVHSVCPEECLVQNFDGYPILLVTEHQADAYYRYLQTARQKRGRSATCSGGTRHWCFSNYKKTEIGRHETDPQSNKQLDKNSYWFFCSGEEYYRRRKAGVENEGPRGTQGVRNTNEEKVQSLVPDWQHRELNFRCKRKKAQDESAAAISRRDAEAKPVGGRESKVMMDLSPGQGS</sequence>
<organism evidence="2 3">
    <name type="scientific">Cyclospora cayetanensis</name>
    <dbReference type="NCBI Taxonomy" id="88456"/>
    <lineage>
        <taxon>Eukaryota</taxon>
        <taxon>Sar</taxon>
        <taxon>Alveolata</taxon>
        <taxon>Apicomplexa</taxon>
        <taxon>Conoidasida</taxon>
        <taxon>Coccidia</taxon>
        <taxon>Eucoccidiorida</taxon>
        <taxon>Eimeriorina</taxon>
        <taxon>Eimeriidae</taxon>
        <taxon>Cyclospora</taxon>
    </lineage>
</organism>
<protein>
    <submittedName>
        <fullName evidence="3">Uncharacterized protein LOC113147026</fullName>
    </submittedName>
</protein>
<dbReference type="GeneID" id="113147026"/>
<dbReference type="AlphaFoldDB" id="A0A6P6RX05"/>
<feature type="region of interest" description="Disordered" evidence="1">
    <location>
        <begin position="819"/>
        <end position="856"/>
    </location>
</feature>
<feature type="region of interest" description="Disordered" evidence="1">
    <location>
        <begin position="441"/>
        <end position="464"/>
    </location>
</feature>
<proteinExistence type="predicted"/>
<feature type="compositionally biased region" description="Basic and acidic residues" evidence="1">
    <location>
        <begin position="830"/>
        <end position="846"/>
    </location>
</feature>
<name>A0A6P6RX05_9EIME</name>
<evidence type="ECO:0000256" key="1">
    <source>
        <dbReference type="SAM" id="MobiDB-lite"/>
    </source>
</evidence>
<accession>A0A6P6RX05</accession>
<dbReference type="SUPFAM" id="SSF54593">
    <property type="entry name" value="Glyoxalase/Bleomycin resistance protein/Dihydroxybiphenyl dioxygenase"/>
    <property type="match status" value="1"/>
</dbReference>
<dbReference type="Proteomes" id="UP000515125">
    <property type="component" value="Unplaced"/>
</dbReference>
<dbReference type="InterPro" id="IPR029068">
    <property type="entry name" value="Glyas_Bleomycin-R_OHBP_Dase"/>
</dbReference>
<evidence type="ECO:0000313" key="2">
    <source>
        <dbReference type="Proteomes" id="UP000515125"/>
    </source>
</evidence>
<feature type="compositionally biased region" description="Basic and acidic residues" evidence="1">
    <location>
        <begin position="441"/>
        <end position="453"/>
    </location>
</feature>
<reference evidence="3" key="1">
    <citation type="submission" date="2025-08" db="UniProtKB">
        <authorList>
            <consortium name="RefSeq"/>
        </authorList>
    </citation>
    <scope>IDENTIFICATION</scope>
</reference>